<reference evidence="2" key="1">
    <citation type="submission" date="2016-10" db="EMBL/GenBank/DDBJ databases">
        <authorList>
            <person name="Varghese N."/>
            <person name="Submissions S."/>
        </authorList>
    </citation>
    <scope>NUCLEOTIDE SEQUENCE [LARGE SCALE GENOMIC DNA]</scope>
    <source>
        <strain evidence="2">DSM 25329</strain>
    </source>
</reference>
<protein>
    <submittedName>
        <fullName evidence="1">Uncharacterized protein</fullName>
    </submittedName>
</protein>
<keyword evidence="2" id="KW-1185">Reference proteome</keyword>
<dbReference type="STRING" id="659014.SAMN04487996_10686"/>
<dbReference type="Proteomes" id="UP000198748">
    <property type="component" value="Unassembled WGS sequence"/>
</dbReference>
<sequence length="76" mass="8958">MKILLDVKNEKAELFMKMLRKLPYIKFKPLLPIHFKILDDAIDIVDDIELIEQGKLETRDAKEFLDELLCQNDAKV</sequence>
<proteinExistence type="predicted"/>
<accession>A0A1G7EJ55</accession>
<dbReference type="AlphaFoldDB" id="A0A1G7EJ55"/>
<dbReference type="EMBL" id="FNAN01000006">
    <property type="protein sequence ID" value="SDE63691.1"/>
    <property type="molecule type" value="Genomic_DNA"/>
</dbReference>
<dbReference type="OrthoDB" id="886540at2"/>
<dbReference type="RefSeq" id="WP_090149148.1">
    <property type="nucleotide sequence ID" value="NZ_FNAN01000006.1"/>
</dbReference>
<evidence type="ECO:0000313" key="2">
    <source>
        <dbReference type="Proteomes" id="UP000198748"/>
    </source>
</evidence>
<organism evidence="1 2">
    <name type="scientific">Dyadobacter soli</name>
    <dbReference type="NCBI Taxonomy" id="659014"/>
    <lineage>
        <taxon>Bacteria</taxon>
        <taxon>Pseudomonadati</taxon>
        <taxon>Bacteroidota</taxon>
        <taxon>Cytophagia</taxon>
        <taxon>Cytophagales</taxon>
        <taxon>Spirosomataceae</taxon>
        <taxon>Dyadobacter</taxon>
    </lineage>
</organism>
<gene>
    <name evidence="1" type="ORF">SAMN04487996_10686</name>
</gene>
<evidence type="ECO:0000313" key="1">
    <source>
        <dbReference type="EMBL" id="SDE63691.1"/>
    </source>
</evidence>
<name>A0A1G7EJ55_9BACT</name>